<organism evidence="2">
    <name type="scientific">Chromera velia CCMP2878</name>
    <dbReference type="NCBI Taxonomy" id="1169474"/>
    <lineage>
        <taxon>Eukaryota</taxon>
        <taxon>Sar</taxon>
        <taxon>Alveolata</taxon>
        <taxon>Colpodellida</taxon>
        <taxon>Chromeraceae</taxon>
        <taxon>Chromera</taxon>
    </lineage>
</organism>
<dbReference type="InterPro" id="IPR053209">
    <property type="entry name" value="Gramillin-biosynth_MTr"/>
</dbReference>
<dbReference type="PANTHER" id="PTHR47643:SF2">
    <property type="entry name" value="TPR DOMAIN PROTEIN (AFU_ORTHOLOGUE AFUA_5G12710)"/>
    <property type="match status" value="1"/>
</dbReference>
<dbReference type="InterPro" id="IPR011990">
    <property type="entry name" value="TPR-like_helical_dom_sf"/>
</dbReference>
<dbReference type="VEuPathDB" id="CryptoDB:Cvel_11948"/>
<dbReference type="EMBL" id="CDMZ01005679">
    <property type="protein sequence ID" value="CEM53423.1"/>
    <property type="molecule type" value="Genomic_DNA"/>
</dbReference>
<reference evidence="2" key="1">
    <citation type="submission" date="2014-11" db="EMBL/GenBank/DDBJ databases">
        <authorList>
            <person name="Otto D Thomas"/>
            <person name="Naeem Raeece"/>
        </authorList>
    </citation>
    <scope>NUCLEOTIDE SEQUENCE</scope>
</reference>
<name>A0A0G4I8I8_9ALVE</name>
<protein>
    <submittedName>
        <fullName evidence="2">Uncharacterized protein</fullName>
    </submittedName>
</protein>
<dbReference type="SUPFAM" id="SSF48452">
    <property type="entry name" value="TPR-like"/>
    <property type="match status" value="1"/>
</dbReference>
<accession>A0A0G4I8I8</accession>
<sequence length="1207" mass="132599">MPQKDREQVLKQAEKMYEGAVDANSSRAGLIRRFRLQRQQAEEAQKLKQGVHVTHTQSHDIKPDSLPPPSSFDGPSSLAPLLVRDLELGTTHRGKVLLGRIAEEDCFFGIASAVALVEDVCGDLVEVALYNFVGTSREAAKRLPKGTAVAIREPFFKVRGDGTNGIRIDNPQTDLITSWTYPQETDEWRLLGNRFVQNSRNAAGALACYEQGLLSLEDRESVAVLLSNAAECKLRQEQYGEAARLAMASTCLDVCNLKGWVRLVKALAGAGDRTAACGAAQRGLRLLKAATGSLKGGHEKVMQLESSVSEALGGGAQLGGSKGGEASLEEILWAVEGKCGSDAALWQRPLSSCPEGETGGEGAGWRALKEKGARAFGSGEFRQAGEAYLQGVVVLGGCLQRASVLLSNKAAARLSLGCSEASSMVEGLGESVASGVLDPFNTKAWVRQLRFLERLGRRDLAQARVARLLVLLGGEQKRVGGREGVGALVAALESERSQLKERSKHEAEARPLSGKRTEDQLRERMAESPKNAADADRDESIDIYIQRVEHMKAMNEMMRNMPPKKGKEQLPAFKVWTGKVALRKCPDIHTEFPRMRGWPSGLDTEFARKVLYRSHLDCSLHPWHREGIIRSGGPFLSEGDIFKRWHGNCGLVAIRDRLKKHGSFPQAGEVLDIRHLARGGEGPGYDSRIRSNFANNPNRPEYLFLGTTHVAVGFNDLGSLLNAQLFQKSSQKRAELWGERGESSLAGGSSVPPLRFVGLEKSEFSVAKSRVIVEMLRSDCPLSHVLQVWYSSSWSRVALESFRQGCRSVLAEMQKESSGDGGRAATLSLRPSGKCQDHPVVSAYLKHWVAVDPPTVETARQLWFANTERQNQKAFGDVCSLVRQQDRLAVLQYLLTGEVEGKIESTPQSAETLTVGSPCMWTVPEGSPPLEEDVIFNALTTQMLLEEHNAAPEKDLVHLFTDRVTRDLKRIRSMLQQGSLCVDLFCCEVQPLGRSRKGDALAEAIAELHPYTVSWSNVIDYLELPQFHSLARHISQHGDAMQYAYSMNWTAETFGTFVGDMMPGLPSVFPEGMLKGKQDPAAKEKMVGVDNLFDMATGSQSEEMARVAGTDKLFAVPFFCHPFNLTSYVLCLGLKGAWVDFFFSKGEIDQMPAEAKGRLKLTDRNRGLTRAHHSMGLLCPLHRTSTALYITWTYDPNLKPMGLSQSA</sequence>
<dbReference type="PANTHER" id="PTHR47643">
    <property type="entry name" value="TPR DOMAIN PROTEIN (AFU_ORTHOLOGUE AFUA_5G12710)"/>
    <property type="match status" value="1"/>
</dbReference>
<feature type="region of interest" description="Disordered" evidence="1">
    <location>
        <begin position="497"/>
        <end position="536"/>
    </location>
</feature>
<gene>
    <name evidence="2" type="ORF">Cvel_11948</name>
</gene>
<evidence type="ECO:0000256" key="1">
    <source>
        <dbReference type="SAM" id="MobiDB-lite"/>
    </source>
</evidence>
<dbReference type="Gene3D" id="1.25.40.10">
    <property type="entry name" value="Tetratricopeptide repeat domain"/>
    <property type="match status" value="2"/>
</dbReference>
<proteinExistence type="predicted"/>
<dbReference type="AlphaFoldDB" id="A0A0G4I8I8"/>
<evidence type="ECO:0000313" key="2">
    <source>
        <dbReference type="EMBL" id="CEM53423.1"/>
    </source>
</evidence>
<feature type="region of interest" description="Disordered" evidence="1">
    <location>
        <begin position="46"/>
        <end position="74"/>
    </location>
</feature>